<keyword evidence="3" id="KW-1185">Reference proteome</keyword>
<dbReference type="Proteomes" id="UP000829364">
    <property type="component" value="Chromosome 2"/>
</dbReference>
<dbReference type="KEGG" id="ptkz:JDV02_003375"/>
<dbReference type="GeneID" id="72065334"/>
<dbReference type="AlphaFoldDB" id="A0A9Q8QCS1"/>
<feature type="compositionally biased region" description="Basic and acidic residues" evidence="1">
    <location>
        <begin position="40"/>
        <end position="49"/>
    </location>
</feature>
<evidence type="ECO:0000313" key="3">
    <source>
        <dbReference type="Proteomes" id="UP000829364"/>
    </source>
</evidence>
<reference evidence="2" key="1">
    <citation type="submission" date="2021-11" db="EMBL/GenBank/DDBJ databases">
        <title>Purpureocillium_takamizusanense_genome.</title>
        <authorList>
            <person name="Nguyen N.-H."/>
        </authorList>
    </citation>
    <scope>NUCLEOTIDE SEQUENCE</scope>
    <source>
        <strain evidence="2">PT3</strain>
    </source>
</reference>
<organism evidence="2 3">
    <name type="scientific">Purpureocillium takamizusanense</name>
    <dbReference type="NCBI Taxonomy" id="2060973"/>
    <lineage>
        <taxon>Eukaryota</taxon>
        <taxon>Fungi</taxon>
        <taxon>Dikarya</taxon>
        <taxon>Ascomycota</taxon>
        <taxon>Pezizomycotina</taxon>
        <taxon>Sordariomycetes</taxon>
        <taxon>Hypocreomycetidae</taxon>
        <taxon>Hypocreales</taxon>
        <taxon>Ophiocordycipitaceae</taxon>
        <taxon>Purpureocillium</taxon>
    </lineage>
</organism>
<evidence type="ECO:0000256" key="1">
    <source>
        <dbReference type="SAM" id="MobiDB-lite"/>
    </source>
</evidence>
<dbReference type="EMBL" id="CP086355">
    <property type="protein sequence ID" value="UNI16993.1"/>
    <property type="molecule type" value="Genomic_DNA"/>
</dbReference>
<protein>
    <submittedName>
        <fullName evidence="2">Uncharacterized protein</fullName>
    </submittedName>
</protein>
<evidence type="ECO:0000313" key="2">
    <source>
        <dbReference type="EMBL" id="UNI16993.1"/>
    </source>
</evidence>
<feature type="region of interest" description="Disordered" evidence="1">
    <location>
        <begin position="1"/>
        <end position="110"/>
    </location>
</feature>
<dbReference type="RefSeq" id="XP_047840474.1">
    <property type="nucleotide sequence ID" value="XM_047984500.1"/>
</dbReference>
<feature type="compositionally biased region" description="Polar residues" evidence="1">
    <location>
        <begin position="1"/>
        <end position="17"/>
    </location>
</feature>
<accession>A0A9Q8QCS1</accession>
<gene>
    <name evidence="2" type="ORF">JDV02_003375</name>
</gene>
<proteinExistence type="predicted"/>
<sequence>MSRTMTKTLGKNLNDQATGLWYDEQNAKTKPDQKTNANDTRSDRHDMTHHDRKTNIAPTENHKQKIKKKNSNKQQDKKKISQKKKPFAAGSEAVSSCPAAIPRTKSIGNG</sequence>
<name>A0A9Q8QCS1_9HYPO</name>